<keyword evidence="3" id="KW-1185">Reference proteome</keyword>
<name>A0AAE0TLP7_9PEZI</name>
<proteinExistence type="predicted"/>
<evidence type="ECO:0000256" key="1">
    <source>
        <dbReference type="SAM" id="MobiDB-lite"/>
    </source>
</evidence>
<protein>
    <submittedName>
        <fullName evidence="2">Uncharacterized protein</fullName>
    </submittedName>
</protein>
<sequence length="228" mass="25754">MAGEELSKEQMLARLHSFEHVHPDLAPMAYQLFLNKKVKSKGLVKAQAHIKNILAELWAFNAESHMFNDNPLAAHISGFEELEPVLDLIRARFHNQDTCKNLEFTVGKDFEVLQAQHRPTLNKVNIWQENPLRPEVLEYAGGDVLLLPLLHEHYIRNSKMTGPRLLAVEEATEARILASQDPMATNPGRDGPAGWAEKGWCKEDETDHHTADQTVGVEGEEVGIEERQ</sequence>
<dbReference type="Proteomes" id="UP001274830">
    <property type="component" value="Unassembled WGS sequence"/>
</dbReference>
<evidence type="ECO:0000313" key="2">
    <source>
        <dbReference type="EMBL" id="KAK3669510.1"/>
    </source>
</evidence>
<reference evidence="2" key="1">
    <citation type="submission" date="2023-07" db="EMBL/GenBank/DDBJ databases">
        <title>Black Yeasts Isolated from many extreme environments.</title>
        <authorList>
            <person name="Coleine C."/>
            <person name="Stajich J.E."/>
            <person name="Selbmann L."/>
        </authorList>
    </citation>
    <scope>NUCLEOTIDE SEQUENCE</scope>
    <source>
        <strain evidence="2">CCFEE 5485</strain>
    </source>
</reference>
<feature type="region of interest" description="Disordered" evidence="1">
    <location>
        <begin position="204"/>
        <end position="228"/>
    </location>
</feature>
<feature type="compositionally biased region" description="Acidic residues" evidence="1">
    <location>
        <begin position="218"/>
        <end position="228"/>
    </location>
</feature>
<organism evidence="2 3">
    <name type="scientific">Recurvomyces mirabilis</name>
    <dbReference type="NCBI Taxonomy" id="574656"/>
    <lineage>
        <taxon>Eukaryota</taxon>
        <taxon>Fungi</taxon>
        <taxon>Dikarya</taxon>
        <taxon>Ascomycota</taxon>
        <taxon>Pezizomycotina</taxon>
        <taxon>Dothideomycetes</taxon>
        <taxon>Dothideomycetidae</taxon>
        <taxon>Mycosphaerellales</taxon>
        <taxon>Teratosphaeriaceae</taxon>
        <taxon>Recurvomyces</taxon>
    </lineage>
</organism>
<gene>
    <name evidence="2" type="ORF">LTR78_010611</name>
</gene>
<dbReference type="AlphaFoldDB" id="A0AAE0TLP7"/>
<comment type="caution">
    <text evidence="2">The sequence shown here is derived from an EMBL/GenBank/DDBJ whole genome shotgun (WGS) entry which is preliminary data.</text>
</comment>
<evidence type="ECO:0000313" key="3">
    <source>
        <dbReference type="Proteomes" id="UP001274830"/>
    </source>
</evidence>
<accession>A0AAE0TLP7</accession>
<dbReference type="EMBL" id="JAUTXT010000081">
    <property type="protein sequence ID" value="KAK3669510.1"/>
    <property type="molecule type" value="Genomic_DNA"/>
</dbReference>